<evidence type="ECO:0008006" key="3">
    <source>
        <dbReference type="Google" id="ProtNLM"/>
    </source>
</evidence>
<sequence>MSICDEGYNKGEIGFSERIAASINEHVHGLARAVLNARDSVIRNRRFHATESALDSLPEGIRQDIGWPDLYERQVQECNEMKRRPN</sequence>
<protein>
    <recommendedName>
        <fullName evidence="3">DUF1127 domain-containing protein</fullName>
    </recommendedName>
</protein>
<dbReference type="RefSeq" id="WP_115052645.1">
    <property type="nucleotide sequence ID" value="NZ_JAUSZT010000003.1"/>
</dbReference>
<reference evidence="1 2" key="1">
    <citation type="submission" date="2023-07" db="EMBL/GenBank/DDBJ databases">
        <title>Comparative genomics of wheat-associated soil bacteria to identify genetic determinants of phenazine resistance.</title>
        <authorList>
            <person name="Mouncey N."/>
        </authorList>
    </citation>
    <scope>NUCLEOTIDE SEQUENCE [LARGE SCALE GENOMIC DNA]</scope>
    <source>
        <strain evidence="1 2">W4I11</strain>
    </source>
</reference>
<dbReference type="Proteomes" id="UP001237780">
    <property type="component" value="Unassembled WGS sequence"/>
</dbReference>
<proteinExistence type="predicted"/>
<dbReference type="EMBL" id="JAUSZT010000003">
    <property type="protein sequence ID" value="MDQ0999552.1"/>
    <property type="molecule type" value="Genomic_DNA"/>
</dbReference>
<comment type="caution">
    <text evidence="1">The sequence shown here is derived from an EMBL/GenBank/DDBJ whole genome shotgun (WGS) entry which is preliminary data.</text>
</comment>
<accession>A0ABU0SFL1</accession>
<name>A0ABU0SFL1_9HYPH</name>
<gene>
    <name evidence="1" type="ORF">QFZ34_004734</name>
</gene>
<keyword evidence="2" id="KW-1185">Reference proteome</keyword>
<evidence type="ECO:0000313" key="2">
    <source>
        <dbReference type="Proteomes" id="UP001237780"/>
    </source>
</evidence>
<evidence type="ECO:0000313" key="1">
    <source>
        <dbReference type="EMBL" id="MDQ0999552.1"/>
    </source>
</evidence>
<organism evidence="1 2">
    <name type="scientific">Phyllobacterium ifriqiyense</name>
    <dbReference type="NCBI Taxonomy" id="314238"/>
    <lineage>
        <taxon>Bacteria</taxon>
        <taxon>Pseudomonadati</taxon>
        <taxon>Pseudomonadota</taxon>
        <taxon>Alphaproteobacteria</taxon>
        <taxon>Hyphomicrobiales</taxon>
        <taxon>Phyllobacteriaceae</taxon>
        <taxon>Phyllobacterium</taxon>
    </lineage>
</organism>